<accession>A0ABD5F494</accession>
<proteinExistence type="predicted"/>
<comment type="caution">
    <text evidence="1">The sequence shown here is derived from an EMBL/GenBank/DDBJ whole genome shotgun (WGS) entry which is preliminary data.</text>
</comment>
<dbReference type="AlphaFoldDB" id="A0ABD5F494"/>
<protein>
    <submittedName>
        <fullName evidence="1">Uncharacterized protein</fullName>
    </submittedName>
</protein>
<dbReference type="RefSeq" id="WP_311924162.1">
    <property type="nucleotide sequence ID" value="NZ_JARPWV010000038.1"/>
</dbReference>
<dbReference type="Proteomes" id="UP001264335">
    <property type="component" value="Unassembled WGS sequence"/>
</dbReference>
<dbReference type="EMBL" id="JARPWY010000006">
    <property type="protein sequence ID" value="MDT2513362.1"/>
    <property type="molecule type" value="Genomic_DNA"/>
</dbReference>
<name>A0ABD5F494_ENTAV</name>
<sequence>MKETVKKVQTIAKDHGYEKLKDISMVDKTRYSALVGKTGVKILVDIQTANVWQWFPFKKRLIIQPKKIGQ</sequence>
<reference evidence="1 2" key="1">
    <citation type="submission" date="2023-03" db="EMBL/GenBank/DDBJ databases">
        <authorList>
            <person name="Shen W."/>
            <person name="Cai J."/>
        </authorList>
    </citation>
    <scope>NUCLEOTIDE SEQUENCE [LARGE SCALE GENOMIC DNA]</scope>
    <source>
        <strain evidence="1 2">Y2</strain>
    </source>
</reference>
<evidence type="ECO:0000313" key="1">
    <source>
        <dbReference type="EMBL" id="MDT2513362.1"/>
    </source>
</evidence>
<gene>
    <name evidence="1" type="ORF">P7D79_03845</name>
</gene>
<evidence type="ECO:0000313" key="2">
    <source>
        <dbReference type="Proteomes" id="UP001264335"/>
    </source>
</evidence>
<organism evidence="1 2">
    <name type="scientific">Enterococcus avium</name>
    <name type="common">Streptococcus avium</name>
    <dbReference type="NCBI Taxonomy" id="33945"/>
    <lineage>
        <taxon>Bacteria</taxon>
        <taxon>Bacillati</taxon>
        <taxon>Bacillota</taxon>
        <taxon>Bacilli</taxon>
        <taxon>Lactobacillales</taxon>
        <taxon>Enterococcaceae</taxon>
        <taxon>Enterococcus</taxon>
    </lineage>
</organism>